<proteinExistence type="predicted"/>
<dbReference type="EMBL" id="VULX01000001">
    <property type="protein sequence ID" value="MSR89998.1"/>
    <property type="molecule type" value="Genomic_DNA"/>
</dbReference>
<gene>
    <name evidence="3" type="ORF">FYJ33_00875</name>
</gene>
<dbReference type="PANTHER" id="PTHR46401:SF2">
    <property type="entry name" value="GLYCOSYLTRANSFERASE WBBK-RELATED"/>
    <property type="match status" value="1"/>
</dbReference>
<keyword evidence="1 3" id="KW-0808">Transferase</keyword>
<dbReference type="PANTHER" id="PTHR46401">
    <property type="entry name" value="GLYCOSYLTRANSFERASE WBBK-RELATED"/>
    <property type="match status" value="1"/>
</dbReference>
<dbReference type="Pfam" id="PF00534">
    <property type="entry name" value="Glycos_transf_1"/>
    <property type="match status" value="1"/>
</dbReference>
<dbReference type="Gene3D" id="3.40.50.2000">
    <property type="entry name" value="Glycogen Phosphorylase B"/>
    <property type="match status" value="2"/>
</dbReference>
<feature type="domain" description="Glycosyl transferase family 1" evidence="2">
    <location>
        <begin position="189"/>
        <end position="349"/>
    </location>
</feature>
<evidence type="ECO:0000313" key="3">
    <source>
        <dbReference type="EMBL" id="MSR89998.1"/>
    </source>
</evidence>
<name>A0A7X2MVT4_9CLOT</name>
<dbReference type="InterPro" id="IPR001296">
    <property type="entry name" value="Glyco_trans_1"/>
</dbReference>
<evidence type="ECO:0000256" key="1">
    <source>
        <dbReference type="ARBA" id="ARBA00022679"/>
    </source>
</evidence>
<accession>A0A7X2MVT4</accession>
<keyword evidence="4" id="KW-1185">Reference proteome</keyword>
<evidence type="ECO:0000313" key="4">
    <source>
        <dbReference type="Proteomes" id="UP000460287"/>
    </source>
</evidence>
<dbReference type="GO" id="GO:0016757">
    <property type="term" value="F:glycosyltransferase activity"/>
    <property type="evidence" value="ECO:0007669"/>
    <property type="project" value="InterPro"/>
</dbReference>
<comment type="caution">
    <text evidence="3">The sequence shown here is derived from an EMBL/GenBank/DDBJ whole genome shotgun (WGS) entry which is preliminary data.</text>
</comment>
<evidence type="ECO:0000259" key="2">
    <source>
        <dbReference type="Pfam" id="PF00534"/>
    </source>
</evidence>
<reference evidence="3 4" key="1">
    <citation type="submission" date="2019-08" db="EMBL/GenBank/DDBJ databases">
        <title>In-depth cultivation of the pig gut microbiome towards novel bacterial diversity and tailored functional studies.</title>
        <authorList>
            <person name="Wylensek D."/>
            <person name="Hitch T.C.A."/>
            <person name="Clavel T."/>
        </authorList>
    </citation>
    <scope>NUCLEOTIDE SEQUENCE [LARGE SCALE GENOMIC DNA]</scope>
    <source>
        <strain evidence="3 4">WCA-383-APC-5B</strain>
    </source>
</reference>
<organism evidence="3 4">
    <name type="scientific">Inconstantimicrobium porci</name>
    <dbReference type="NCBI Taxonomy" id="2652291"/>
    <lineage>
        <taxon>Bacteria</taxon>
        <taxon>Bacillati</taxon>
        <taxon>Bacillota</taxon>
        <taxon>Clostridia</taxon>
        <taxon>Eubacteriales</taxon>
        <taxon>Clostridiaceae</taxon>
        <taxon>Inconstantimicrobium</taxon>
    </lineage>
</organism>
<dbReference type="AlphaFoldDB" id="A0A7X2MVT4"/>
<dbReference type="Proteomes" id="UP000460287">
    <property type="component" value="Unassembled WGS sequence"/>
</dbReference>
<dbReference type="CDD" id="cd03801">
    <property type="entry name" value="GT4_PimA-like"/>
    <property type="match status" value="1"/>
</dbReference>
<dbReference type="RefSeq" id="WP_154529880.1">
    <property type="nucleotide sequence ID" value="NZ_VULX01000001.1"/>
</dbReference>
<dbReference type="SUPFAM" id="SSF53756">
    <property type="entry name" value="UDP-Glycosyltransferase/glycogen phosphorylase"/>
    <property type="match status" value="1"/>
</dbReference>
<protein>
    <submittedName>
        <fullName evidence="3">Glycosyltransferase family 4 protein</fullName>
    </submittedName>
</protein>
<sequence>MRYFMQYLKTENVNLVKDMGMIPYKLHELYGYESTVVTFKNGEYDYLNTEVKGLKMEFVKKIFHSYTLDGALYLLINSKRIDMLQIFHVTLSSFVYVFTYKKTNPNGKIYLKLDSSFKLPERLDRLSKIGHKFLKSMLDKVNLITIEEERLYDPILKRIPYIKDKFKIIPNGVDFKAICKMGLHYDYDAKENIILHAARIGAEEKNTPMLLEAFKNIKDIEKSDWKLVLAGPIEEEFKDYIDKYFAENPLMKNKVEMLGNIKSRKELYSLYCRAKIFALTSDFESFAIALIEAAAFGDIIISTDVGIASELVDENNGALVNCGDTEALTRTFENYMNKDLKEMSEKTHNKCRQKFDWDSIIKHLNEYMVDLK</sequence>